<dbReference type="PROSITE" id="PS51186">
    <property type="entry name" value="GNAT"/>
    <property type="match status" value="1"/>
</dbReference>
<name>A0A2K9EWR0_9RHOB</name>
<dbReference type="Pfam" id="PF13508">
    <property type="entry name" value="Acetyltransf_7"/>
    <property type="match status" value="1"/>
</dbReference>
<dbReference type="InterPro" id="IPR000182">
    <property type="entry name" value="GNAT_dom"/>
</dbReference>
<protein>
    <recommendedName>
        <fullName evidence="1">N-acetyltransferase domain-containing protein</fullName>
    </recommendedName>
</protein>
<dbReference type="SUPFAM" id="SSF55729">
    <property type="entry name" value="Acyl-CoA N-acyltransferases (Nat)"/>
    <property type="match status" value="1"/>
</dbReference>
<proteinExistence type="predicted"/>
<sequence>MNYVFRLAVPSDAEACSQIIQDWGDETPWMVPLDNLAPMKEFWSFIFEEEIGWVAHRNGQILGFCARTEDNITGLYVAKKARGKGLGKALLDLAKEDQQWITVWAYEKNEDARRFYRREGLIEIGREMEVFEDGSSLMDIEHRWTRAE</sequence>
<dbReference type="Gene3D" id="3.40.630.30">
    <property type="match status" value="1"/>
</dbReference>
<dbReference type="EMBL" id="CP025408">
    <property type="protein sequence ID" value="AUH32492.1"/>
    <property type="molecule type" value="Genomic_DNA"/>
</dbReference>
<dbReference type="OrthoDB" id="9797417at2"/>
<dbReference type="AlphaFoldDB" id="A0A2K9EWR0"/>
<gene>
    <name evidence="2" type="ORF">CUV01_03005</name>
</gene>
<organism evidence="2 3">
    <name type="scientific">Paracoccus tegillarcae</name>
    <dbReference type="NCBI Taxonomy" id="1529068"/>
    <lineage>
        <taxon>Bacteria</taxon>
        <taxon>Pseudomonadati</taxon>
        <taxon>Pseudomonadota</taxon>
        <taxon>Alphaproteobacteria</taxon>
        <taxon>Rhodobacterales</taxon>
        <taxon>Paracoccaceae</taxon>
        <taxon>Paracoccus</taxon>
    </lineage>
</organism>
<reference evidence="2 3" key="1">
    <citation type="submission" date="2017-12" db="EMBL/GenBank/DDBJ databases">
        <authorList>
            <person name="Hurst M.R.H."/>
        </authorList>
    </citation>
    <scope>NUCLEOTIDE SEQUENCE [LARGE SCALE GENOMIC DNA]</scope>
    <source>
        <strain evidence="2 3">BM15</strain>
    </source>
</reference>
<dbReference type="InterPro" id="IPR016181">
    <property type="entry name" value="Acyl_CoA_acyltransferase"/>
</dbReference>
<evidence type="ECO:0000313" key="3">
    <source>
        <dbReference type="Proteomes" id="UP000233742"/>
    </source>
</evidence>
<evidence type="ECO:0000313" key="2">
    <source>
        <dbReference type="EMBL" id="AUH32492.1"/>
    </source>
</evidence>
<feature type="domain" description="N-acetyltransferase" evidence="1">
    <location>
        <begin position="3"/>
        <end position="147"/>
    </location>
</feature>
<dbReference type="KEGG" id="paro:CUV01_03005"/>
<accession>A0A2K9EWR0</accession>
<dbReference type="RefSeq" id="WP_101459167.1">
    <property type="nucleotide sequence ID" value="NZ_CP025408.1"/>
</dbReference>
<keyword evidence="3" id="KW-1185">Reference proteome</keyword>
<evidence type="ECO:0000259" key="1">
    <source>
        <dbReference type="PROSITE" id="PS51186"/>
    </source>
</evidence>
<dbReference type="CDD" id="cd04301">
    <property type="entry name" value="NAT_SF"/>
    <property type="match status" value="1"/>
</dbReference>
<dbReference type="GO" id="GO:0016747">
    <property type="term" value="F:acyltransferase activity, transferring groups other than amino-acyl groups"/>
    <property type="evidence" value="ECO:0007669"/>
    <property type="project" value="InterPro"/>
</dbReference>
<dbReference type="Proteomes" id="UP000233742">
    <property type="component" value="Chromosome"/>
</dbReference>